<proteinExistence type="predicted"/>
<sequence length="697" mass="71479">MPPAFIRHTRLAMIPVVVACAAATGCLGGTYNPSYFPYYLPPGDVIQTHAKPAGLGYFANFDPKAIRLDLTPASCTLPTKTRHVLVATVVDKDGQPRRKRRVEWMIEGAGNIIEVDESGYLPGRGYKVDNKYAVSYTDFFEHKIARGSSDPRDDVTIGPGQTWCVVSSALEGVTTVTALAPEVYDKDRGTVTVKLTWADGAPGLPAPGPGFPAPTVSRSGDERTHATKLVHAGAKDEPLTFDVRAPKATAIGRETPIAFELANAAATATQPATLTATIPDGTEFVRGEPPPSSQQGRTFTWAAVAVPAGQTLTVTATVRPTKRGTFTVDAAVETADGYHAKHAAAIAADTAGLKVTAELPAQVGLQAPVSLDVAVANSGAVEADNVTVWVTLDASLAPASGASPVEVPVGSVPAGQTKHVQVPLTAKQLGHAVAKVNATADGGLTDKTEAATEVRKAATLAVAVSGPDQLALNLDGTWQVTVTNTGDVPATDVVARVTLPASVAGRTATDGGKLAGTDGAEWQIGTLAPNEKKAVRVTATADKVAPKASVAASVVAGVPGARTQAKGETSLTVIGQPALLLELADHPAAIPVGQKATIRITVRNRGTGTAKKLEVTATGADALKIVGGTGADRKPGTVNGATVTFTLDELPPGAAAVFVANLEAVAPGTARLQVDVRGDHLAQPLHEEQAARVTGGN</sequence>
<organism evidence="2 3">
    <name type="scientific">Fimbriiglobus ruber</name>
    <dbReference type="NCBI Taxonomy" id="1908690"/>
    <lineage>
        <taxon>Bacteria</taxon>
        <taxon>Pseudomonadati</taxon>
        <taxon>Planctomycetota</taxon>
        <taxon>Planctomycetia</taxon>
        <taxon>Gemmatales</taxon>
        <taxon>Gemmataceae</taxon>
        <taxon>Fimbriiglobus</taxon>
    </lineage>
</organism>
<dbReference type="EMBL" id="NIDE01000011">
    <property type="protein sequence ID" value="OWK39134.1"/>
    <property type="molecule type" value="Genomic_DNA"/>
</dbReference>
<dbReference type="PANTHER" id="PTHR34819">
    <property type="entry name" value="LARGE CYSTEINE-RICH PERIPLASMIC PROTEIN OMCB"/>
    <property type="match status" value="1"/>
</dbReference>
<evidence type="ECO:0000313" key="3">
    <source>
        <dbReference type="Proteomes" id="UP000214646"/>
    </source>
</evidence>
<dbReference type="InterPro" id="IPR051172">
    <property type="entry name" value="Chlamydia_OmcB"/>
</dbReference>
<dbReference type="AlphaFoldDB" id="A0A225DHI2"/>
<reference evidence="3" key="1">
    <citation type="submission" date="2017-06" db="EMBL/GenBank/DDBJ databases">
        <title>Genome analysis of Fimbriiglobus ruber SP5, the first member of the order Planctomycetales with confirmed chitinolytic capability.</title>
        <authorList>
            <person name="Ravin N.V."/>
            <person name="Rakitin A.L."/>
            <person name="Ivanova A.A."/>
            <person name="Beletsky A.V."/>
            <person name="Kulichevskaya I.S."/>
            <person name="Mardanov A.V."/>
            <person name="Dedysh S.N."/>
        </authorList>
    </citation>
    <scope>NUCLEOTIDE SEQUENCE [LARGE SCALE GENOMIC DNA]</scope>
    <source>
        <strain evidence="3">SP5</strain>
    </source>
</reference>
<gene>
    <name evidence="2" type="ORF">FRUB_06216</name>
</gene>
<dbReference type="InterPro" id="IPR001434">
    <property type="entry name" value="OmcB-like_DUF11"/>
</dbReference>
<dbReference type="Gene3D" id="2.60.40.10">
    <property type="entry name" value="Immunoglobulins"/>
    <property type="match status" value="3"/>
</dbReference>
<dbReference type="Proteomes" id="UP000214646">
    <property type="component" value="Unassembled WGS sequence"/>
</dbReference>
<evidence type="ECO:0000313" key="2">
    <source>
        <dbReference type="EMBL" id="OWK39134.1"/>
    </source>
</evidence>
<dbReference type="Pfam" id="PF01345">
    <property type="entry name" value="DUF11"/>
    <property type="match status" value="2"/>
</dbReference>
<evidence type="ECO:0000259" key="1">
    <source>
        <dbReference type="Pfam" id="PF01345"/>
    </source>
</evidence>
<name>A0A225DHI2_9BACT</name>
<dbReference type="InterPro" id="IPR013783">
    <property type="entry name" value="Ig-like_fold"/>
</dbReference>
<dbReference type="PROSITE" id="PS51257">
    <property type="entry name" value="PROKAR_LIPOPROTEIN"/>
    <property type="match status" value="1"/>
</dbReference>
<accession>A0A225DHI2</accession>
<dbReference type="RefSeq" id="WP_088257098.1">
    <property type="nucleotide sequence ID" value="NZ_NIDE01000011.1"/>
</dbReference>
<comment type="caution">
    <text evidence="2">The sequence shown here is derived from an EMBL/GenBank/DDBJ whole genome shotgun (WGS) entry which is preliminary data.</text>
</comment>
<keyword evidence="3" id="KW-1185">Reference proteome</keyword>
<feature type="domain" description="DUF11" evidence="1">
    <location>
        <begin position="588"/>
        <end position="679"/>
    </location>
</feature>
<dbReference type="OrthoDB" id="282600at2"/>
<protein>
    <recommendedName>
        <fullName evidence="1">DUF11 domain-containing protein</fullName>
    </recommendedName>
</protein>
<dbReference type="PANTHER" id="PTHR34819:SF3">
    <property type="entry name" value="CELL SURFACE PROTEIN"/>
    <property type="match status" value="1"/>
</dbReference>
<feature type="domain" description="DUF11" evidence="1">
    <location>
        <begin position="477"/>
        <end position="549"/>
    </location>
</feature>